<evidence type="ECO:0000313" key="3">
    <source>
        <dbReference type="Proteomes" id="UP001437256"/>
    </source>
</evidence>
<keyword evidence="3" id="KW-1185">Reference proteome</keyword>
<feature type="compositionally biased region" description="Low complexity" evidence="1">
    <location>
        <begin position="74"/>
        <end position="85"/>
    </location>
</feature>
<feature type="region of interest" description="Disordered" evidence="1">
    <location>
        <begin position="1"/>
        <end position="85"/>
    </location>
</feature>
<name>A0ABR2ZUD4_9AGAR</name>
<reference evidence="2 3" key="1">
    <citation type="submission" date="2024-05" db="EMBL/GenBank/DDBJ databases">
        <title>A draft genome resource for the thread blight pathogen Marasmius tenuissimus strain MS-2.</title>
        <authorList>
            <person name="Yulfo-Soto G.E."/>
            <person name="Baruah I.K."/>
            <person name="Amoako-Attah I."/>
            <person name="Bukari Y."/>
            <person name="Meinhardt L.W."/>
            <person name="Bailey B.A."/>
            <person name="Cohen S.P."/>
        </authorList>
    </citation>
    <scope>NUCLEOTIDE SEQUENCE [LARGE SCALE GENOMIC DNA]</scope>
    <source>
        <strain evidence="2 3">MS-2</strain>
    </source>
</reference>
<comment type="caution">
    <text evidence="2">The sequence shown here is derived from an EMBL/GenBank/DDBJ whole genome shotgun (WGS) entry which is preliminary data.</text>
</comment>
<accession>A0ABR2ZUD4</accession>
<gene>
    <name evidence="2" type="ORF">AAF712_008683</name>
</gene>
<sequence length="85" mass="9271">MTSTTKALAPLTPITPTSEPPSPTTGKVMMDDVQTMQRDDTTSSRPRTLHKKKSSTDLREDFYRAGSHDRARTTSESSAASEPST</sequence>
<protein>
    <submittedName>
        <fullName evidence="2">Uncharacterized protein</fullName>
    </submittedName>
</protein>
<organism evidence="2 3">
    <name type="scientific">Marasmius tenuissimus</name>
    <dbReference type="NCBI Taxonomy" id="585030"/>
    <lineage>
        <taxon>Eukaryota</taxon>
        <taxon>Fungi</taxon>
        <taxon>Dikarya</taxon>
        <taxon>Basidiomycota</taxon>
        <taxon>Agaricomycotina</taxon>
        <taxon>Agaricomycetes</taxon>
        <taxon>Agaricomycetidae</taxon>
        <taxon>Agaricales</taxon>
        <taxon>Marasmiineae</taxon>
        <taxon>Marasmiaceae</taxon>
        <taxon>Marasmius</taxon>
    </lineage>
</organism>
<dbReference type="EMBL" id="JBBXMP010000063">
    <property type="protein sequence ID" value="KAL0064383.1"/>
    <property type="molecule type" value="Genomic_DNA"/>
</dbReference>
<evidence type="ECO:0000256" key="1">
    <source>
        <dbReference type="SAM" id="MobiDB-lite"/>
    </source>
</evidence>
<proteinExistence type="predicted"/>
<feature type="compositionally biased region" description="Basic and acidic residues" evidence="1">
    <location>
        <begin position="54"/>
        <end position="73"/>
    </location>
</feature>
<dbReference type="Proteomes" id="UP001437256">
    <property type="component" value="Unassembled WGS sequence"/>
</dbReference>
<evidence type="ECO:0000313" key="2">
    <source>
        <dbReference type="EMBL" id="KAL0064383.1"/>
    </source>
</evidence>